<evidence type="ECO:0000259" key="7">
    <source>
        <dbReference type="Pfam" id="PF21981"/>
    </source>
</evidence>
<dbReference type="PANTHER" id="PTHR33602:SF1">
    <property type="entry name" value="REGULATORY PROTEIN RECX FAMILY PROTEIN"/>
    <property type="match status" value="1"/>
</dbReference>
<dbReference type="InterPro" id="IPR053926">
    <property type="entry name" value="RecX_HTH_1st"/>
</dbReference>
<name>A0A849T1R8_UNCEI</name>
<evidence type="ECO:0000256" key="4">
    <source>
        <dbReference type="ARBA" id="ARBA00022490"/>
    </source>
</evidence>
<evidence type="ECO:0000256" key="5">
    <source>
        <dbReference type="HAMAP-Rule" id="MF_01114"/>
    </source>
</evidence>
<evidence type="ECO:0000313" key="9">
    <source>
        <dbReference type="EMBL" id="NOT35229.1"/>
    </source>
</evidence>
<accession>A0A849T1R8</accession>
<dbReference type="GO" id="GO:0005737">
    <property type="term" value="C:cytoplasm"/>
    <property type="evidence" value="ECO:0007669"/>
    <property type="project" value="UniProtKB-SubCell"/>
</dbReference>
<reference evidence="9 10" key="1">
    <citation type="submission" date="2020-04" db="EMBL/GenBank/DDBJ databases">
        <title>Metagenomic profiling of ammonia- and methane-oxidizing microorganisms in a Dutch drinking water treatment plant.</title>
        <authorList>
            <person name="Poghosyan L."/>
            <person name="Leucker S."/>
        </authorList>
    </citation>
    <scope>NUCLEOTIDE SEQUENCE [LARGE SCALE GENOMIC DNA]</scope>
    <source>
        <strain evidence="9">S-RSF-IL-03</strain>
    </source>
</reference>
<dbReference type="AlphaFoldDB" id="A0A849T1R8"/>
<proteinExistence type="inferred from homology"/>
<feature type="domain" description="RecX third three-helical" evidence="7">
    <location>
        <begin position="108"/>
        <end position="153"/>
    </location>
</feature>
<feature type="domain" description="RecX first three-helical" evidence="8">
    <location>
        <begin position="10"/>
        <end position="48"/>
    </location>
</feature>
<dbReference type="InterPro" id="IPR053924">
    <property type="entry name" value="RecX_HTH_2nd"/>
</dbReference>
<comment type="subcellular location">
    <subcellularLocation>
        <location evidence="1 5">Cytoplasm</location>
    </subcellularLocation>
</comment>
<dbReference type="Pfam" id="PF02631">
    <property type="entry name" value="RecX_HTH2"/>
    <property type="match status" value="1"/>
</dbReference>
<dbReference type="GO" id="GO:0006282">
    <property type="term" value="P:regulation of DNA repair"/>
    <property type="evidence" value="ECO:0007669"/>
    <property type="project" value="UniProtKB-UniRule"/>
</dbReference>
<evidence type="ECO:0000256" key="3">
    <source>
        <dbReference type="ARBA" id="ARBA00018111"/>
    </source>
</evidence>
<dbReference type="HAMAP" id="MF_01114">
    <property type="entry name" value="RecX"/>
    <property type="match status" value="1"/>
</dbReference>
<evidence type="ECO:0000259" key="6">
    <source>
        <dbReference type="Pfam" id="PF02631"/>
    </source>
</evidence>
<protein>
    <recommendedName>
        <fullName evidence="3 5">Regulatory protein RecX</fullName>
    </recommendedName>
</protein>
<dbReference type="InterPro" id="IPR036388">
    <property type="entry name" value="WH-like_DNA-bd_sf"/>
</dbReference>
<dbReference type="InterPro" id="IPR003783">
    <property type="entry name" value="Regulatory_RecX"/>
</dbReference>
<organism evidence="9 10">
    <name type="scientific">Eiseniibacteriota bacterium</name>
    <dbReference type="NCBI Taxonomy" id="2212470"/>
    <lineage>
        <taxon>Bacteria</taxon>
        <taxon>Candidatus Eiseniibacteriota</taxon>
    </lineage>
</organism>
<dbReference type="PANTHER" id="PTHR33602">
    <property type="entry name" value="REGULATORY PROTEIN RECX FAMILY PROTEIN"/>
    <property type="match status" value="1"/>
</dbReference>
<dbReference type="Gene3D" id="1.10.10.10">
    <property type="entry name" value="Winged helix-like DNA-binding domain superfamily/Winged helix DNA-binding domain"/>
    <property type="match status" value="3"/>
</dbReference>
<evidence type="ECO:0000313" key="10">
    <source>
        <dbReference type="Proteomes" id="UP000580839"/>
    </source>
</evidence>
<comment type="similarity">
    <text evidence="2 5">Belongs to the RecX family.</text>
</comment>
<dbReference type="Pfam" id="PF21982">
    <property type="entry name" value="RecX_HTH1"/>
    <property type="match status" value="1"/>
</dbReference>
<comment type="caution">
    <text evidence="9">The sequence shown here is derived from an EMBL/GenBank/DDBJ whole genome shotgun (WGS) entry which is preliminary data.</text>
</comment>
<dbReference type="EMBL" id="JABFRW010000181">
    <property type="protein sequence ID" value="NOT35229.1"/>
    <property type="molecule type" value="Genomic_DNA"/>
</dbReference>
<evidence type="ECO:0000256" key="2">
    <source>
        <dbReference type="ARBA" id="ARBA00009695"/>
    </source>
</evidence>
<evidence type="ECO:0000259" key="8">
    <source>
        <dbReference type="Pfam" id="PF21982"/>
    </source>
</evidence>
<dbReference type="Pfam" id="PF21981">
    <property type="entry name" value="RecX_HTH3"/>
    <property type="match status" value="1"/>
</dbReference>
<dbReference type="Proteomes" id="UP000580839">
    <property type="component" value="Unassembled WGS sequence"/>
</dbReference>
<feature type="domain" description="RecX second three-helical" evidence="6">
    <location>
        <begin position="55"/>
        <end position="95"/>
    </location>
</feature>
<comment type="function">
    <text evidence="5">Modulates RecA activity.</text>
</comment>
<dbReference type="InterPro" id="IPR053925">
    <property type="entry name" value="RecX_HTH_3rd"/>
</dbReference>
<sequence>MRDAPQEAVREAALKMLERRRRTRSDLARRLRDKGFDATEIDAVLDRLIAVGLVNDLEYARVYLESRWGRRASGWRRLEQDLRGRGITAADIAAARAGFDSSERPASEVELARRVITQSARRMAALDASTRRRRLYALLVRRGFDSDAIREALASHAREAAAAV</sequence>
<keyword evidence="4 5" id="KW-0963">Cytoplasm</keyword>
<gene>
    <name evidence="5" type="primary">recX</name>
    <name evidence="9" type="ORF">HOP12_13870</name>
</gene>
<evidence type="ECO:0000256" key="1">
    <source>
        <dbReference type="ARBA" id="ARBA00004496"/>
    </source>
</evidence>